<evidence type="ECO:0000256" key="1">
    <source>
        <dbReference type="SAM" id="Phobius"/>
    </source>
</evidence>
<dbReference type="EMBL" id="BPLR01000386">
    <property type="protein sequence ID" value="GIY94390.1"/>
    <property type="molecule type" value="Genomic_DNA"/>
</dbReference>
<gene>
    <name evidence="2" type="ORF">CEXT_369241</name>
</gene>
<comment type="caution">
    <text evidence="2">The sequence shown here is derived from an EMBL/GenBank/DDBJ whole genome shotgun (WGS) entry which is preliminary data.</text>
</comment>
<dbReference type="AlphaFoldDB" id="A0AAV4XH86"/>
<keyword evidence="1" id="KW-1133">Transmembrane helix</keyword>
<feature type="transmembrane region" description="Helical" evidence="1">
    <location>
        <begin position="7"/>
        <end position="27"/>
    </location>
</feature>
<protein>
    <recommendedName>
        <fullName evidence="4">Gustatory receptor</fullName>
    </recommendedName>
</protein>
<feature type="transmembrane region" description="Helical" evidence="1">
    <location>
        <begin position="112"/>
        <end position="133"/>
    </location>
</feature>
<organism evidence="2 3">
    <name type="scientific">Caerostris extrusa</name>
    <name type="common">Bark spider</name>
    <name type="synonym">Caerostris bankana</name>
    <dbReference type="NCBI Taxonomy" id="172846"/>
    <lineage>
        <taxon>Eukaryota</taxon>
        <taxon>Metazoa</taxon>
        <taxon>Ecdysozoa</taxon>
        <taxon>Arthropoda</taxon>
        <taxon>Chelicerata</taxon>
        <taxon>Arachnida</taxon>
        <taxon>Araneae</taxon>
        <taxon>Araneomorphae</taxon>
        <taxon>Entelegynae</taxon>
        <taxon>Araneoidea</taxon>
        <taxon>Araneidae</taxon>
        <taxon>Caerostris</taxon>
    </lineage>
</organism>
<accession>A0AAV4XH86</accession>
<name>A0AAV4XH86_CAEEX</name>
<evidence type="ECO:0000313" key="2">
    <source>
        <dbReference type="EMBL" id="GIY94390.1"/>
    </source>
</evidence>
<keyword evidence="1" id="KW-0472">Membrane</keyword>
<proteinExistence type="predicted"/>
<evidence type="ECO:0000313" key="3">
    <source>
        <dbReference type="Proteomes" id="UP001054945"/>
    </source>
</evidence>
<evidence type="ECO:0008006" key="4">
    <source>
        <dbReference type="Google" id="ProtNLM"/>
    </source>
</evidence>
<keyword evidence="1" id="KW-0812">Transmembrane</keyword>
<feature type="transmembrane region" description="Helical" evidence="1">
    <location>
        <begin position="39"/>
        <end position="60"/>
    </location>
</feature>
<dbReference type="Proteomes" id="UP001054945">
    <property type="component" value="Unassembled WGS sequence"/>
</dbReference>
<sequence length="140" mass="16044">MDNLLSLPILVSVINILSTLFWYGYSFVFVPYDNDMVDIFISTGFVQYFVLLMMILLLQLQLPTKLRRHRNCSVFARLVSKRYSIIKLLVCRRFQPKTAFTLGKMYRIDKSMLISAIATLISYGIVVGTLGSVQSSDDEN</sequence>
<keyword evidence="3" id="KW-1185">Reference proteome</keyword>
<reference evidence="2 3" key="1">
    <citation type="submission" date="2021-06" db="EMBL/GenBank/DDBJ databases">
        <title>Caerostris extrusa draft genome.</title>
        <authorList>
            <person name="Kono N."/>
            <person name="Arakawa K."/>
        </authorList>
    </citation>
    <scope>NUCLEOTIDE SEQUENCE [LARGE SCALE GENOMIC DNA]</scope>
</reference>